<comment type="caution">
    <text evidence="1">The sequence shown here is derived from an EMBL/GenBank/DDBJ whole genome shotgun (WGS) entry which is preliminary data.</text>
</comment>
<evidence type="ECO:0000313" key="1">
    <source>
        <dbReference type="EMBL" id="KAH8010062.1"/>
    </source>
</evidence>
<name>A0A9J6D799_RHIMP</name>
<sequence length="137" mass="15785">MHQCERGQTKRKKRLEAFLIDEAIAQSIALHEEEEHRNKLSYEYFVLRLQVLGLSTYWATVKSENAVLFVHISGEDPPVVKMSVIVGRNMEITAFWMKVKVPSKDLLIPATLDDLRSLHTILDRMSTFKAPDVCDKE</sequence>
<protein>
    <submittedName>
        <fullName evidence="1">Uncharacterized protein</fullName>
    </submittedName>
</protein>
<keyword evidence="2" id="KW-1185">Reference proteome</keyword>
<reference evidence="1" key="2">
    <citation type="submission" date="2021-09" db="EMBL/GenBank/DDBJ databases">
        <authorList>
            <person name="Jia N."/>
            <person name="Wang J."/>
            <person name="Shi W."/>
            <person name="Du L."/>
            <person name="Sun Y."/>
            <person name="Zhan W."/>
            <person name="Jiang J."/>
            <person name="Wang Q."/>
            <person name="Zhang B."/>
            <person name="Ji P."/>
            <person name="Sakyi L.B."/>
            <person name="Cui X."/>
            <person name="Yuan T."/>
            <person name="Jiang B."/>
            <person name="Yang W."/>
            <person name="Lam T.T.-Y."/>
            <person name="Chang Q."/>
            <person name="Ding S."/>
            <person name="Wang X."/>
            <person name="Zhu J."/>
            <person name="Ruan X."/>
            <person name="Zhao L."/>
            <person name="Wei J."/>
            <person name="Que T."/>
            <person name="Du C."/>
            <person name="Cheng J."/>
            <person name="Dai P."/>
            <person name="Han X."/>
            <person name="Huang E."/>
            <person name="Gao Y."/>
            <person name="Liu J."/>
            <person name="Shao H."/>
            <person name="Ye R."/>
            <person name="Li L."/>
            <person name="Wei W."/>
            <person name="Wang X."/>
            <person name="Wang C."/>
            <person name="Huo Q."/>
            <person name="Li W."/>
            <person name="Guo W."/>
            <person name="Chen H."/>
            <person name="Chen S."/>
            <person name="Zhou L."/>
            <person name="Zhou L."/>
            <person name="Ni X."/>
            <person name="Tian J."/>
            <person name="Zhou Y."/>
            <person name="Sheng Y."/>
            <person name="Liu T."/>
            <person name="Pan Y."/>
            <person name="Xia L."/>
            <person name="Li J."/>
            <person name="Zhao F."/>
            <person name="Cao W."/>
        </authorList>
    </citation>
    <scope>NUCLEOTIDE SEQUENCE</scope>
    <source>
        <strain evidence="1">Rmic-2018</strain>
        <tissue evidence="1">Larvae</tissue>
    </source>
</reference>
<dbReference type="Proteomes" id="UP000821866">
    <property type="component" value="Chromosome 9"/>
</dbReference>
<gene>
    <name evidence="1" type="ORF">HPB51_024447</name>
</gene>
<dbReference type="AlphaFoldDB" id="A0A9J6D799"/>
<dbReference type="EMBL" id="JABSTU010000011">
    <property type="protein sequence ID" value="KAH8010062.1"/>
    <property type="molecule type" value="Genomic_DNA"/>
</dbReference>
<accession>A0A9J6D799</accession>
<evidence type="ECO:0000313" key="2">
    <source>
        <dbReference type="Proteomes" id="UP000821866"/>
    </source>
</evidence>
<reference evidence="1" key="1">
    <citation type="journal article" date="2020" name="Cell">
        <title>Large-Scale Comparative Analyses of Tick Genomes Elucidate Their Genetic Diversity and Vector Capacities.</title>
        <authorList>
            <consortium name="Tick Genome and Microbiome Consortium (TIGMIC)"/>
            <person name="Jia N."/>
            <person name="Wang J."/>
            <person name="Shi W."/>
            <person name="Du L."/>
            <person name="Sun Y."/>
            <person name="Zhan W."/>
            <person name="Jiang J.F."/>
            <person name="Wang Q."/>
            <person name="Zhang B."/>
            <person name="Ji P."/>
            <person name="Bell-Sakyi L."/>
            <person name="Cui X.M."/>
            <person name="Yuan T.T."/>
            <person name="Jiang B.G."/>
            <person name="Yang W.F."/>
            <person name="Lam T.T."/>
            <person name="Chang Q.C."/>
            <person name="Ding S.J."/>
            <person name="Wang X.J."/>
            <person name="Zhu J.G."/>
            <person name="Ruan X.D."/>
            <person name="Zhao L."/>
            <person name="Wei J.T."/>
            <person name="Ye R.Z."/>
            <person name="Que T.C."/>
            <person name="Du C.H."/>
            <person name="Zhou Y.H."/>
            <person name="Cheng J.X."/>
            <person name="Dai P.F."/>
            <person name="Guo W.B."/>
            <person name="Han X.H."/>
            <person name="Huang E.J."/>
            <person name="Li L.F."/>
            <person name="Wei W."/>
            <person name="Gao Y.C."/>
            <person name="Liu J.Z."/>
            <person name="Shao H.Z."/>
            <person name="Wang X."/>
            <person name="Wang C.C."/>
            <person name="Yang T.C."/>
            <person name="Huo Q.B."/>
            <person name="Li W."/>
            <person name="Chen H.Y."/>
            <person name="Chen S.E."/>
            <person name="Zhou L.G."/>
            <person name="Ni X.B."/>
            <person name="Tian J.H."/>
            <person name="Sheng Y."/>
            <person name="Liu T."/>
            <person name="Pan Y.S."/>
            <person name="Xia L.Y."/>
            <person name="Li J."/>
            <person name="Zhao F."/>
            <person name="Cao W.C."/>
        </authorList>
    </citation>
    <scope>NUCLEOTIDE SEQUENCE</scope>
    <source>
        <strain evidence="1">Rmic-2018</strain>
    </source>
</reference>
<organism evidence="1 2">
    <name type="scientific">Rhipicephalus microplus</name>
    <name type="common">Cattle tick</name>
    <name type="synonym">Boophilus microplus</name>
    <dbReference type="NCBI Taxonomy" id="6941"/>
    <lineage>
        <taxon>Eukaryota</taxon>
        <taxon>Metazoa</taxon>
        <taxon>Ecdysozoa</taxon>
        <taxon>Arthropoda</taxon>
        <taxon>Chelicerata</taxon>
        <taxon>Arachnida</taxon>
        <taxon>Acari</taxon>
        <taxon>Parasitiformes</taxon>
        <taxon>Ixodida</taxon>
        <taxon>Ixodoidea</taxon>
        <taxon>Ixodidae</taxon>
        <taxon>Rhipicephalinae</taxon>
        <taxon>Rhipicephalus</taxon>
        <taxon>Boophilus</taxon>
    </lineage>
</organism>
<proteinExistence type="predicted"/>